<evidence type="ECO:0000256" key="11">
    <source>
        <dbReference type="SAM" id="Phobius"/>
    </source>
</evidence>
<protein>
    <recommendedName>
        <fullName evidence="4 10">Pectinesterase</fullName>
        <ecNumber evidence="4 10">3.1.1.11</ecNumber>
    </recommendedName>
</protein>
<dbReference type="PROSITE" id="PS00503">
    <property type="entry name" value="PECTINESTERASE_2"/>
    <property type="match status" value="1"/>
</dbReference>
<keyword evidence="11" id="KW-1133">Transmembrane helix</keyword>
<keyword evidence="7 10" id="KW-0063">Aspartyl esterase</keyword>
<evidence type="ECO:0000256" key="10">
    <source>
        <dbReference type="RuleBase" id="RU000589"/>
    </source>
</evidence>
<dbReference type="Proteomes" id="UP001141552">
    <property type="component" value="Unassembled WGS sequence"/>
</dbReference>
<dbReference type="SUPFAM" id="SSF51126">
    <property type="entry name" value="Pectin lyase-like"/>
    <property type="match status" value="1"/>
</dbReference>
<proteinExistence type="inferred from homology"/>
<dbReference type="EMBL" id="JAKUCV010001573">
    <property type="protein sequence ID" value="KAJ4845767.1"/>
    <property type="molecule type" value="Genomic_DNA"/>
</dbReference>
<keyword evidence="5" id="KW-0964">Secreted</keyword>
<gene>
    <name evidence="13" type="ORF">Tsubulata_013100</name>
</gene>
<evidence type="ECO:0000256" key="4">
    <source>
        <dbReference type="ARBA" id="ARBA00013229"/>
    </source>
</evidence>
<dbReference type="AlphaFoldDB" id="A0A9Q0GBJ8"/>
<comment type="caution">
    <text evidence="13">The sequence shown here is derived from an EMBL/GenBank/DDBJ whole genome shotgun (WGS) entry which is preliminary data.</text>
</comment>
<comment type="similarity">
    <text evidence="3">Belongs to the pectinesterase family.</text>
</comment>
<name>A0A9Q0GBJ8_9ROSI</name>
<evidence type="ECO:0000256" key="1">
    <source>
        <dbReference type="ARBA" id="ARBA00004191"/>
    </source>
</evidence>
<evidence type="ECO:0000256" key="6">
    <source>
        <dbReference type="ARBA" id="ARBA00022801"/>
    </source>
</evidence>
<feature type="domain" description="Pectinesterase catalytic" evidence="12">
    <location>
        <begin position="146"/>
        <end position="351"/>
    </location>
</feature>
<comment type="catalytic activity">
    <reaction evidence="8 10">
        <text>[(1-&gt;4)-alpha-D-galacturonosyl methyl ester](n) + n H2O = [(1-&gt;4)-alpha-D-galacturonosyl](n) + n methanol + n H(+)</text>
        <dbReference type="Rhea" id="RHEA:22380"/>
        <dbReference type="Rhea" id="RHEA-COMP:14570"/>
        <dbReference type="Rhea" id="RHEA-COMP:14573"/>
        <dbReference type="ChEBI" id="CHEBI:15377"/>
        <dbReference type="ChEBI" id="CHEBI:15378"/>
        <dbReference type="ChEBI" id="CHEBI:17790"/>
        <dbReference type="ChEBI" id="CHEBI:140522"/>
        <dbReference type="ChEBI" id="CHEBI:140523"/>
        <dbReference type="EC" id="3.1.1.11"/>
    </reaction>
</comment>
<sequence length="369" mass="40711">MRIKTTYLWLFAFTIALISIVIAIYATPAPSSICSEAPINYNSFVLSILKRLIKKIGSEDDVKSLVAGVLFRHHHHHHHQPQVKCDKNKWKSGLVNDYRVSLVLTVDSKGCGNFSSIQGAVDLVPFSCTIKYHLILELTAPSPSPGEVGAQAVALRIGGDQAAFYGCGFFGAQDTLYDDQGRHYFRECFIQGSIDFIFGNGRSLYLGCVIHSIAKPPTAGVSGCITAQARQSMIDQTGFSCVGCIIRGTGKVWLGRAWGAYATVVFSKSYMSDVVSYKKHNNTYPNISPDGWNDWRDPSRDQSVVPLLTVLFGKYQCIGPGANYNYRVSYAKQLSDYEASPYISISYIDGNQWLHPNIIASLPDHEGNN</sequence>
<reference evidence="13" key="2">
    <citation type="journal article" date="2023" name="Plants (Basel)">
        <title>Annotation of the Turnera subulata (Passifloraceae) Draft Genome Reveals the S-Locus Evolved after the Divergence of Turneroideae from Passifloroideae in a Stepwise Manner.</title>
        <authorList>
            <person name="Henning P.M."/>
            <person name="Roalson E.H."/>
            <person name="Mir W."/>
            <person name="McCubbin A.G."/>
            <person name="Shore J.S."/>
        </authorList>
    </citation>
    <scope>NUCLEOTIDE SEQUENCE</scope>
    <source>
        <strain evidence="13">F60SS</strain>
    </source>
</reference>
<evidence type="ECO:0000256" key="5">
    <source>
        <dbReference type="ARBA" id="ARBA00022512"/>
    </source>
</evidence>
<evidence type="ECO:0000313" key="13">
    <source>
        <dbReference type="EMBL" id="KAJ4845767.1"/>
    </source>
</evidence>
<keyword evidence="5" id="KW-0134">Cell wall</keyword>
<reference evidence="13" key="1">
    <citation type="submission" date="2022-02" db="EMBL/GenBank/DDBJ databases">
        <authorList>
            <person name="Henning P.M."/>
            <person name="McCubbin A.G."/>
            <person name="Shore J.S."/>
        </authorList>
    </citation>
    <scope>NUCLEOTIDE SEQUENCE</scope>
    <source>
        <strain evidence="13">F60SS</strain>
        <tissue evidence="13">Leaves</tissue>
    </source>
</reference>
<dbReference type="InterPro" id="IPR033131">
    <property type="entry name" value="Pectinesterase_Asp_AS"/>
</dbReference>
<dbReference type="InterPro" id="IPR000070">
    <property type="entry name" value="Pectinesterase_cat"/>
</dbReference>
<evidence type="ECO:0000259" key="12">
    <source>
        <dbReference type="Pfam" id="PF01095"/>
    </source>
</evidence>
<comment type="subcellular location">
    <subcellularLocation>
        <location evidence="1">Secreted</location>
        <location evidence="1">Cell wall</location>
    </subcellularLocation>
</comment>
<evidence type="ECO:0000256" key="8">
    <source>
        <dbReference type="ARBA" id="ARBA00047928"/>
    </source>
</evidence>
<keyword evidence="14" id="KW-1185">Reference proteome</keyword>
<dbReference type="GO" id="GO:0030599">
    <property type="term" value="F:pectinesterase activity"/>
    <property type="evidence" value="ECO:0007669"/>
    <property type="project" value="UniProtKB-UniRule"/>
</dbReference>
<evidence type="ECO:0000256" key="2">
    <source>
        <dbReference type="ARBA" id="ARBA00005184"/>
    </source>
</evidence>
<feature type="active site" evidence="9">
    <location>
        <position position="195"/>
    </location>
</feature>
<evidence type="ECO:0000256" key="3">
    <source>
        <dbReference type="ARBA" id="ARBA00008891"/>
    </source>
</evidence>
<dbReference type="InterPro" id="IPR011050">
    <property type="entry name" value="Pectin_lyase_fold/virulence"/>
</dbReference>
<keyword evidence="11" id="KW-0812">Transmembrane</keyword>
<dbReference type="Pfam" id="PF01095">
    <property type="entry name" value="Pectinesterase"/>
    <property type="match status" value="1"/>
</dbReference>
<keyword evidence="11" id="KW-0472">Membrane</keyword>
<evidence type="ECO:0000313" key="14">
    <source>
        <dbReference type="Proteomes" id="UP001141552"/>
    </source>
</evidence>
<dbReference type="EC" id="3.1.1.11" evidence="4 10"/>
<dbReference type="GO" id="GO:0045490">
    <property type="term" value="P:pectin catabolic process"/>
    <property type="evidence" value="ECO:0007669"/>
    <property type="project" value="UniProtKB-UniRule"/>
</dbReference>
<dbReference type="PANTHER" id="PTHR31321">
    <property type="entry name" value="ACYL-COA THIOESTER HYDROLASE YBHC-RELATED"/>
    <property type="match status" value="1"/>
</dbReference>
<dbReference type="Gene3D" id="2.160.20.10">
    <property type="entry name" value="Single-stranded right-handed beta-helix, Pectin lyase-like"/>
    <property type="match status" value="1"/>
</dbReference>
<accession>A0A9Q0GBJ8</accession>
<dbReference type="InterPro" id="IPR012334">
    <property type="entry name" value="Pectin_lyas_fold"/>
</dbReference>
<evidence type="ECO:0000256" key="7">
    <source>
        <dbReference type="ARBA" id="ARBA00023085"/>
    </source>
</evidence>
<evidence type="ECO:0000256" key="9">
    <source>
        <dbReference type="PROSITE-ProRule" id="PRU10040"/>
    </source>
</evidence>
<dbReference type="PANTHER" id="PTHR31321:SF73">
    <property type="entry name" value="PECTINESTERASE 14-RELATED"/>
    <property type="match status" value="1"/>
</dbReference>
<comment type="pathway">
    <text evidence="2 10">Glycan metabolism; pectin degradation; 2-dehydro-3-deoxy-D-gluconate from pectin: step 1/5.</text>
</comment>
<dbReference type="OrthoDB" id="2019149at2759"/>
<feature type="transmembrane region" description="Helical" evidence="11">
    <location>
        <begin position="7"/>
        <end position="26"/>
    </location>
</feature>
<organism evidence="13 14">
    <name type="scientific">Turnera subulata</name>
    <dbReference type="NCBI Taxonomy" id="218843"/>
    <lineage>
        <taxon>Eukaryota</taxon>
        <taxon>Viridiplantae</taxon>
        <taxon>Streptophyta</taxon>
        <taxon>Embryophyta</taxon>
        <taxon>Tracheophyta</taxon>
        <taxon>Spermatophyta</taxon>
        <taxon>Magnoliopsida</taxon>
        <taxon>eudicotyledons</taxon>
        <taxon>Gunneridae</taxon>
        <taxon>Pentapetalae</taxon>
        <taxon>rosids</taxon>
        <taxon>fabids</taxon>
        <taxon>Malpighiales</taxon>
        <taxon>Passifloraceae</taxon>
        <taxon>Turnera</taxon>
    </lineage>
</organism>
<keyword evidence="6 10" id="KW-0378">Hydrolase</keyword>
<dbReference type="GO" id="GO:0042545">
    <property type="term" value="P:cell wall modification"/>
    <property type="evidence" value="ECO:0007669"/>
    <property type="project" value="UniProtKB-UniRule"/>
</dbReference>